<organism evidence="2 3">
    <name type="scientific">Paraburkholderia caribensis MBA4</name>
    <dbReference type="NCBI Taxonomy" id="1323664"/>
    <lineage>
        <taxon>Bacteria</taxon>
        <taxon>Pseudomonadati</taxon>
        <taxon>Pseudomonadota</taxon>
        <taxon>Betaproteobacteria</taxon>
        <taxon>Burkholderiales</taxon>
        <taxon>Burkholderiaceae</taxon>
        <taxon>Paraburkholderia</taxon>
    </lineage>
</organism>
<dbReference type="EMBL" id="CP012748">
    <property type="protein sequence ID" value="ALL71791.1"/>
    <property type="molecule type" value="Genomic_DNA"/>
</dbReference>
<dbReference type="Proteomes" id="UP000019146">
    <property type="component" value="Plasmid unnamed"/>
</dbReference>
<feature type="compositionally biased region" description="Basic residues" evidence="1">
    <location>
        <begin position="13"/>
        <end position="28"/>
    </location>
</feature>
<dbReference type="AlphaFoldDB" id="A0A0P0RRR9"/>
<reference evidence="2 3" key="1">
    <citation type="journal article" date="2014" name="Genome Announc.">
        <title>Draft Genome Sequence of the Haloacid-Degrading Burkholderia caribensis Strain MBA4.</title>
        <authorList>
            <person name="Pan Y."/>
            <person name="Kong K.F."/>
            <person name="Tsang J.S."/>
        </authorList>
    </citation>
    <scope>NUCLEOTIDE SEQUENCE [LARGE SCALE GENOMIC DNA]</scope>
    <source>
        <strain evidence="2 3">MBA4</strain>
        <plasmid evidence="3">Plasmid</plasmid>
    </source>
</reference>
<gene>
    <name evidence="2" type="ORF">K788_0007037</name>
</gene>
<geneLocation type="plasmid" evidence="3"/>
<evidence type="ECO:0000313" key="3">
    <source>
        <dbReference type="Proteomes" id="UP000019146"/>
    </source>
</evidence>
<sequence>MYQANAADITNSRTKKSDRHRERCRPRGRQSGSSGYPLPAATECLAATSLKASLPSVLVPPGRLLPRRLRAQEDGETNG</sequence>
<keyword evidence="2" id="KW-0614">Plasmid</keyword>
<evidence type="ECO:0000256" key="1">
    <source>
        <dbReference type="SAM" id="MobiDB-lite"/>
    </source>
</evidence>
<accession>A0A0P0RRR9</accession>
<feature type="region of interest" description="Disordered" evidence="1">
    <location>
        <begin position="1"/>
        <end position="38"/>
    </location>
</feature>
<name>A0A0P0RRR9_9BURK</name>
<protein>
    <submittedName>
        <fullName evidence="2">Uncharacterized protein</fullName>
    </submittedName>
</protein>
<dbReference type="KEGG" id="bcai:K788_0007037"/>
<proteinExistence type="predicted"/>
<evidence type="ECO:0000313" key="2">
    <source>
        <dbReference type="EMBL" id="ALL71791.1"/>
    </source>
</evidence>